<feature type="compositionally biased region" description="Polar residues" evidence="1">
    <location>
        <begin position="32"/>
        <end position="60"/>
    </location>
</feature>
<dbReference type="AlphaFoldDB" id="A0AAV7TRS9"/>
<feature type="region of interest" description="Disordered" evidence="1">
    <location>
        <begin position="1"/>
        <end position="65"/>
    </location>
</feature>
<evidence type="ECO:0000313" key="3">
    <source>
        <dbReference type="Proteomes" id="UP001066276"/>
    </source>
</evidence>
<gene>
    <name evidence="2" type="ORF">NDU88_004412</name>
</gene>
<proteinExistence type="predicted"/>
<sequence>MSAGSSTVIHRKPAEKKIAESREKGPFAGDGISSQASTLQDRTGDQVSVSESHGSRSNNVAGEKSSSKEARLLLGASLQQDLVLATLASLLGRSTIAGYLKMFRILPELWKPSSPEISQQALETLIGCVLKDDCNLITFPTEDQSSPTSGASNFKRLEAPTVSCPAASSRASSVLDSSTRTTSLAAMLQYWASFQSRLASAFSSLPEALSQRLRVFWEIFQLSVFPLFESYFITVVKESVLAAVAFLTDEMQLFIPIPALGSQGQCTQQGK</sequence>
<comment type="caution">
    <text evidence="2">The sequence shown here is derived from an EMBL/GenBank/DDBJ whole genome shotgun (WGS) entry which is preliminary data.</text>
</comment>
<feature type="compositionally biased region" description="Basic and acidic residues" evidence="1">
    <location>
        <begin position="15"/>
        <end position="25"/>
    </location>
</feature>
<dbReference type="Proteomes" id="UP001066276">
    <property type="component" value="Chromosome 3_2"/>
</dbReference>
<accession>A0AAV7TRS9</accession>
<organism evidence="2 3">
    <name type="scientific">Pleurodeles waltl</name>
    <name type="common">Iberian ribbed newt</name>
    <dbReference type="NCBI Taxonomy" id="8319"/>
    <lineage>
        <taxon>Eukaryota</taxon>
        <taxon>Metazoa</taxon>
        <taxon>Chordata</taxon>
        <taxon>Craniata</taxon>
        <taxon>Vertebrata</taxon>
        <taxon>Euteleostomi</taxon>
        <taxon>Amphibia</taxon>
        <taxon>Batrachia</taxon>
        <taxon>Caudata</taxon>
        <taxon>Salamandroidea</taxon>
        <taxon>Salamandridae</taxon>
        <taxon>Pleurodelinae</taxon>
        <taxon>Pleurodeles</taxon>
    </lineage>
</organism>
<evidence type="ECO:0000256" key="1">
    <source>
        <dbReference type="SAM" id="MobiDB-lite"/>
    </source>
</evidence>
<keyword evidence="3" id="KW-1185">Reference proteome</keyword>
<name>A0AAV7TRS9_PLEWA</name>
<protein>
    <submittedName>
        <fullName evidence="2">Uncharacterized protein</fullName>
    </submittedName>
</protein>
<reference evidence="2" key="1">
    <citation type="journal article" date="2022" name="bioRxiv">
        <title>Sequencing and chromosome-scale assembly of the giantPleurodeles waltlgenome.</title>
        <authorList>
            <person name="Brown T."/>
            <person name="Elewa A."/>
            <person name="Iarovenko S."/>
            <person name="Subramanian E."/>
            <person name="Araus A.J."/>
            <person name="Petzold A."/>
            <person name="Susuki M."/>
            <person name="Suzuki K.-i.T."/>
            <person name="Hayashi T."/>
            <person name="Toyoda A."/>
            <person name="Oliveira C."/>
            <person name="Osipova E."/>
            <person name="Leigh N.D."/>
            <person name="Simon A."/>
            <person name="Yun M.H."/>
        </authorList>
    </citation>
    <scope>NUCLEOTIDE SEQUENCE</scope>
    <source>
        <strain evidence="2">20211129_DDA</strain>
        <tissue evidence="2">Liver</tissue>
    </source>
</reference>
<evidence type="ECO:0000313" key="2">
    <source>
        <dbReference type="EMBL" id="KAJ1179176.1"/>
    </source>
</evidence>
<dbReference type="EMBL" id="JANPWB010000006">
    <property type="protein sequence ID" value="KAJ1179176.1"/>
    <property type="molecule type" value="Genomic_DNA"/>
</dbReference>